<organism evidence="1 2">
    <name type="scientific">Fusarium ambrosium</name>
    <dbReference type="NCBI Taxonomy" id="131363"/>
    <lineage>
        <taxon>Eukaryota</taxon>
        <taxon>Fungi</taxon>
        <taxon>Dikarya</taxon>
        <taxon>Ascomycota</taxon>
        <taxon>Pezizomycotina</taxon>
        <taxon>Sordariomycetes</taxon>
        <taxon>Hypocreomycetidae</taxon>
        <taxon>Hypocreales</taxon>
        <taxon>Nectriaceae</taxon>
        <taxon>Fusarium</taxon>
        <taxon>Fusarium solani species complex</taxon>
    </lineage>
</organism>
<gene>
    <name evidence="1" type="ORF">CDV31_003917</name>
</gene>
<proteinExistence type="predicted"/>
<evidence type="ECO:0000313" key="2">
    <source>
        <dbReference type="Proteomes" id="UP000288429"/>
    </source>
</evidence>
<dbReference type="Proteomes" id="UP000288429">
    <property type="component" value="Unassembled WGS sequence"/>
</dbReference>
<accession>A0A428USE4</accession>
<dbReference type="EMBL" id="NIZV01000036">
    <property type="protein sequence ID" value="RSM17202.1"/>
    <property type="molecule type" value="Genomic_DNA"/>
</dbReference>
<name>A0A428USE4_9HYPO</name>
<reference evidence="1 2" key="1">
    <citation type="submission" date="2017-06" db="EMBL/GenBank/DDBJ databases">
        <title>Cmopartive genomic analysis of Ambrosia Fusariam Clade fungi.</title>
        <authorList>
            <person name="Stajich J.E."/>
            <person name="Carrillo J."/>
            <person name="Kijimoto T."/>
            <person name="Eskalen A."/>
            <person name="O'Donnell K."/>
            <person name="Kasson M."/>
        </authorList>
    </citation>
    <scope>NUCLEOTIDE SEQUENCE [LARGE SCALE GENOMIC DNA]</scope>
    <source>
        <strain evidence="1 2">NRRL 20438</strain>
    </source>
</reference>
<sequence>MSVSSHLGEYPNDKDTFLPGRWVDPAKLENLLNGLFDDQYAVSMRNSCYVVWAWRRLCDDEKKSCLRPASGAFTRVL</sequence>
<dbReference type="AlphaFoldDB" id="A0A428USE4"/>
<protein>
    <submittedName>
        <fullName evidence="1">Uncharacterized protein</fullName>
    </submittedName>
</protein>
<evidence type="ECO:0000313" key="1">
    <source>
        <dbReference type="EMBL" id="RSM17202.1"/>
    </source>
</evidence>
<keyword evidence="2" id="KW-1185">Reference proteome</keyword>
<comment type="caution">
    <text evidence="1">The sequence shown here is derived from an EMBL/GenBank/DDBJ whole genome shotgun (WGS) entry which is preliminary data.</text>
</comment>